<gene>
    <name evidence="4" type="ORF">NV381_08550</name>
</gene>
<feature type="domain" description="DUF5605" evidence="3">
    <location>
        <begin position="405"/>
        <end position="471"/>
    </location>
</feature>
<proteinExistence type="predicted"/>
<evidence type="ECO:0000259" key="2">
    <source>
        <dbReference type="Pfam" id="PF16586"/>
    </source>
</evidence>
<dbReference type="Pfam" id="PF18310">
    <property type="entry name" value="DUF5605"/>
    <property type="match status" value="1"/>
</dbReference>
<dbReference type="InterPro" id="IPR025277">
    <property type="entry name" value="Apiosidase-like_cat_dom"/>
</dbReference>
<sequence>MEYNGRKVERWGRFELVLKGPSEGNPFQDTRLTAHFQYKNRMVQVNGFYDEEGIYRLRFMPDQLGVWSYTTESSCQELDGHTGEFVCIEPSADNHGPVRVKDDYGFAYEDGKPYIPFGTTCYHWTHNEDERLEDLTLKTLKQAPFNKIRMCMLPTHDMNPPALVFAGTCPEDVDKSRFNPSFFRHLERRLDDLMQLGIEADIVLFHPYDKGYWGFDSMDFETDCYYLQYVIARLGAYRHVWWSLSNEFDFNKYKTVEDWDRLLQFVQRIDPYQHLRSIHNGTKMYKSSSLYDFTKPWITHQSIQHWDAELTTSWREACRKPVVIDEISYEGNSSRRWGNISGEEMTHRFWEAMSRGGSVGHGESFIDRETRAWISTGGRLYGECIDRIAFLRKIMEEGPADWIRASQDGSYWLYYFGRHQHAYKYLELPENSSYRIELIDTWNMAITPMENVFGGLIKVQLPGKPYMALRIVKA</sequence>
<dbReference type="Gene3D" id="2.60.40.10">
    <property type="entry name" value="Immunoglobulins"/>
    <property type="match status" value="1"/>
</dbReference>
<organism evidence="4 5">
    <name type="scientific">Paenibacillus radicis</name>
    <name type="common">ex Xue et al. 2023</name>
    <dbReference type="NCBI Taxonomy" id="2972489"/>
    <lineage>
        <taxon>Bacteria</taxon>
        <taxon>Bacillati</taxon>
        <taxon>Bacillota</taxon>
        <taxon>Bacilli</taxon>
        <taxon>Bacillales</taxon>
        <taxon>Paenibacillaceae</taxon>
        <taxon>Paenibacillus</taxon>
    </lineage>
</organism>
<dbReference type="Pfam" id="PF13204">
    <property type="entry name" value="Apiosidase"/>
    <property type="match status" value="1"/>
</dbReference>
<evidence type="ECO:0000313" key="5">
    <source>
        <dbReference type="Proteomes" id="UP001300012"/>
    </source>
</evidence>
<feature type="domain" description="DUF5060" evidence="2">
    <location>
        <begin position="7"/>
        <end position="73"/>
    </location>
</feature>
<protein>
    <submittedName>
        <fullName evidence="4">DUF5060 domain-containing protein</fullName>
    </submittedName>
</protein>
<comment type="caution">
    <text evidence="4">The sequence shown here is derived from an EMBL/GenBank/DDBJ whole genome shotgun (WGS) entry which is preliminary data.</text>
</comment>
<name>A0ABT1YDH2_9BACL</name>
<dbReference type="SUPFAM" id="SSF51445">
    <property type="entry name" value="(Trans)glycosidases"/>
    <property type="match status" value="1"/>
</dbReference>
<dbReference type="Gene3D" id="2.60.40.3950">
    <property type="match status" value="1"/>
</dbReference>
<dbReference type="PANTHER" id="PTHR37836:SF2">
    <property type="entry name" value="DUF4038 DOMAIN-CONTAINING PROTEIN"/>
    <property type="match status" value="1"/>
</dbReference>
<dbReference type="Gene3D" id="3.20.20.80">
    <property type="entry name" value="Glycosidases"/>
    <property type="match status" value="1"/>
</dbReference>
<accession>A0ABT1YDH2</accession>
<feature type="domain" description="Apiosidase-like catalytic" evidence="1">
    <location>
        <begin position="106"/>
        <end position="361"/>
    </location>
</feature>
<evidence type="ECO:0000313" key="4">
    <source>
        <dbReference type="EMBL" id="MCR8631248.1"/>
    </source>
</evidence>
<dbReference type="InterPro" id="IPR017853">
    <property type="entry name" value="GH"/>
</dbReference>
<dbReference type="InterPro" id="IPR032260">
    <property type="entry name" value="DUF5060"/>
</dbReference>
<dbReference type="InterPro" id="IPR013783">
    <property type="entry name" value="Ig-like_fold"/>
</dbReference>
<dbReference type="RefSeq" id="WP_258213009.1">
    <property type="nucleotide sequence ID" value="NZ_JANQBD010000005.1"/>
</dbReference>
<dbReference type="InterPro" id="IPR041239">
    <property type="entry name" value="DUF5605"/>
</dbReference>
<reference evidence="4 5" key="1">
    <citation type="submission" date="2022-08" db="EMBL/GenBank/DDBJ databases">
        <title>Paenibacillus endoradicis sp. nov., Paenibacillus radicibacter sp. nov and Paenibacillus pararadicis sp. nov., three cold-adapted plant growth-promoting bacteria isolated from root of Larix gmelinii in Great Khingan.</title>
        <authorList>
            <person name="Xue H."/>
        </authorList>
    </citation>
    <scope>NUCLEOTIDE SEQUENCE [LARGE SCALE GENOMIC DNA]</scope>
    <source>
        <strain evidence="4 5">N5-1-1-5</strain>
    </source>
</reference>
<dbReference type="Pfam" id="PF16586">
    <property type="entry name" value="DUF5060"/>
    <property type="match status" value="1"/>
</dbReference>
<dbReference type="PANTHER" id="PTHR37836">
    <property type="entry name" value="LMO1036 PROTEIN"/>
    <property type="match status" value="1"/>
</dbReference>
<evidence type="ECO:0000259" key="3">
    <source>
        <dbReference type="Pfam" id="PF18310"/>
    </source>
</evidence>
<keyword evidence="5" id="KW-1185">Reference proteome</keyword>
<dbReference type="Proteomes" id="UP001300012">
    <property type="component" value="Unassembled WGS sequence"/>
</dbReference>
<dbReference type="EMBL" id="JANQBD010000005">
    <property type="protein sequence ID" value="MCR8631248.1"/>
    <property type="molecule type" value="Genomic_DNA"/>
</dbReference>
<evidence type="ECO:0000259" key="1">
    <source>
        <dbReference type="Pfam" id="PF13204"/>
    </source>
</evidence>